<accession>A0A6C0D0W8</accession>
<dbReference type="EMBL" id="MN739520">
    <property type="protein sequence ID" value="QHT10408.1"/>
    <property type="molecule type" value="Genomic_DNA"/>
</dbReference>
<proteinExistence type="predicted"/>
<organism evidence="2">
    <name type="scientific">viral metagenome</name>
    <dbReference type="NCBI Taxonomy" id="1070528"/>
    <lineage>
        <taxon>unclassified sequences</taxon>
        <taxon>metagenomes</taxon>
        <taxon>organismal metagenomes</taxon>
    </lineage>
</organism>
<keyword evidence="1" id="KW-0472">Membrane</keyword>
<protein>
    <recommendedName>
        <fullName evidence="3">Cupin-like domain-containing protein</fullName>
    </recommendedName>
</protein>
<feature type="transmembrane region" description="Helical" evidence="1">
    <location>
        <begin position="7"/>
        <end position="24"/>
    </location>
</feature>
<dbReference type="AlphaFoldDB" id="A0A6C0D0W8"/>
<sequence length="238" mass="28561">MNFLKNLIIFFGTILLYLHIYIHFKISSINEFSQINNQDDLSKQKIMTTIYYKLPFVFDGTNIIKPFDLKEIKDKDKNAKSNEKIYKKTYEKMALLEPSVRFFTKDSVYELKKNKITLHRNLECRNFYLVHTGKVIIYCIHPKYKNKIDEINKINDINSESKSESKSEKMKMKEIEKFVENDDILRVELYPNSILFVPNYWYVCIKGLEKSVVEKVQYKTILNEVNFLYDRIHQKYSL</sequence>
<name>A0A6C0D0W8_9ZZZZ</name>
<keyword evidence="1" id="KW-0812">Transmembrane</keyword>
<keyword evidence="1" id="KW-1133">Transmembrane helix</keyword>
<dbReference type="Gene3D" id="2.60.120.650">
    <property type="entry name" value="Cupin"/>
    <property type="match status" value="1"/>
</dbReference>
<evidence type="ECO:0008006" key="3">
    <source>
        <dbReference type="Google" id="ProtNLM"/>
    </source>
</evidence>
<reference evidence="2" key="1">
    <citation type="journal article" date="2020" name="Nature">
        <title>Giant virus diversity and host interactions through global metagenomics.</title>
        <authorList>
            <person name="Schulz F."/>
            <person name="Roux S."/>
            <person name="Paez-Espino D."/>
            <person name="Jungbluth S."/>
            <person name="Walsh D.A."/>
            <person name="Denef V.J."/>
            <person name="McMahon K.D."/>
            <person name="Konstantinidis K.T."/>
            <person name="Eloe-Fadrosh E.A."/>
            <person name="Kyrpides N.C."/>
            <person name="Woyke T."/>
        </authorList>
    </citation>
    <scope>NUCLEOTIDE SEQUENCE</scope>
    <source>
        <strain evidence="2">GVMAG-M-3300023174-107</strain>
    </source>
</reference>
<evidence type="ECO:0000256" key="1">
    <source>
        <dbReference type="SAM" id="Phobius"/>
    </source>
</evidence>
<evidence type="ECO:0000313" key="2">
    <source>
        <dbReference type="EMBL" id="QHT10408.1"/>
    </source>
</evidence>